<reference evidence="1" key="1">
    <citation type="submission" date="2022-11" db="EMBL/GenBank/DDBJ databases">
        <title>Chromosome-level genome of Pogonophryne albipinna.</title>
        <authorList>
            <person name="Jo E."/>
        </authorList>
    </citation>
    <scope>NUCLEOTIDE SEQUENCE</scope>
    <source>
        <strain evidence="1">SGF0006</strain>
        <tissue evidence="1">Muscle</tissue>
    </source>
</reference>
<organism evidence="1 2">
    <name type="scientific">Pogonophryne albipinna</name>
    <dbReference type="NCBI Taxonomy" id="1090488"/>
    <lineage>
        <taxon>Eukaryota</taxon>
        <taxon>Metazoa</taxon>
        <taxon>Chordata</taxon>
        <taxon>Craniata</taxon>
        <taxon>Vertebrata</taxon>
        <taxon>Euteleostomi</taxon>
        <taxon>Actinopterygii</taxon>
        <taxon>Neopterygii</taxon>
        <taxon>Teleostei</taxon>
        <taxon>Neoteleostei</taxon>
        <taxon>Acanthomorphata</taxon>
        <taxon>Eupercaria</taxon>
        <taxon>Perciformes</taxon>
        <taxon>Notothenioidei</taxon>
        <taxon>Pogonophryne</taxon>
    </lineage>
</organism>
<sequence>MGLLQLMQKKADDRRMGIWGLPVVILSQTDTDIERSIAIHGPYAPSNYQGYFLQRAKSLFMGMSVCHRALANNPQDADSVHNPKEIPSMNQTPWRGCDLDNSTHFLLANCYRGSEACERPVVNKPCKIH</sequence>
<dbReference type="EMBL" id="JAPTMU010000001">
    <property type="protein sequence ID" value="KAJ4948808.1"/>
    <property type="molecule type" value="Genomic_DNA"/>
</dbReference>
<proteinExistence type="predicted"/>
<keyword evidence="2" id="KW-1185">Reference proteome</keyword>
<accession>A0AAD6BTG2</accession>
<evidence type="ECO:0000313" key="1">
    <source>
        <dbReference type="EMBL" id="KAJ4948808.1"/>
    </source>
</evidence>
<comment type="caution">
    <text evidence="1">The sequence shown here is derived from an EMBL/GenBank/DDBJ whole genome shotgun (WGS) entry which is preliminary data.</text>
</comment>
<dbReference type="AlphaFoldDB" id="A0AAD6BTG2"/>
<dbReference type="Proteomes" id="UP001219934">
    <property type="component" value="Unassembled WGS sequence"/>
</dbReference>
<protein>
    <submittedName>
        <fullName evidence="1">Uncharacterized protein</fullName>
    </submittedName>
</protein>
<evidence type="ECO:0000313" key="2">
    <source>
        <dbReference type="Proteomes" id="UP001219934"/>
    </source>
</evidence>
<gene>
    <name evidence="1" type="ORF">JOQ06_020331</name>
</gene>
<name>A0AAD6BTG2_9TELE</name>